<dbReference type="Proteomes" id="UP001295423">
    <property type="component" value="Unassembled WGS sequence"/>
</dbReference>
<accession>A0AAD2G2C3</accession>
<protein>
    <submittedName>
        <fullName evidence="2">Uncharacterized protein</fullName>
    </submittedName>
</protein>
<name>A0AAD2G2C3_9STRA</name>
<sequence>MMENNQNNANYNSNNSNRVVRTGLFRGLKMLASASDFVLKRKIRCYLALEGPPSKRPRSNRSSSNNDKRSNKVHFHDQVQVRTIEHHSSYTEEERNAMWRSKEEIKAHAVRNRFERQWEGKDWRNAPEESDMLFDVRHGVRYHPCWTIPRTPYHSGEILYGSNNKRASFSRHLLQYMRKYGTTAFLEE</sequence>
<keyword evidence="3" id="KW-1185">Reference proteome</keyword>
<evidence type="ECO:0000256" key="1">
    <source>
        <dbReference type="SAM" id="MobiDB-lite"/>
    </source>
</evidence>
<feature type="region of interest" description="Disordered" evidence="1">
    <location>
        <begin position="50"/>
        <end position="74"/>
    </location>
</feature>
<organism evidence="2 3">
    <name type="scientific">Cylindrotheca closterium</name>
    <dbReference type="NCBI Taxonomy" id="2856"/>
    <lineage>
        <taxon>Eukaryota</taxon>
        <taxon>Sar</taxon>
        <taxon>Stramenopiles</taxon>
        <taxon>Ochrophyta</taxon>
        <taxon>Bacillariophyta</taxon>
        <taxon>Bacillariophyceae</taxon>
        <taxon>Bacillariophycidae</taxon>
        <taxon>Bacillariales</taxon>
        <taxon>Bacillariaceae</taxon>
        <taxon>Cylindrotheca</taxon>
    </lineage>
</organism>
<evidence type="ECO:0000313" key="2">
    <source>
        <dbReference type="EMBL" id="CAJ1960085.1"/>
    </source>
</evidence>
<proteinExistence type="predicted"/>
<comment type="caution">
    <text evidence="2">The sequence shown here is derived from an EMBL/GenBank/DDBJ whole genome shotgun (WGS) entry which is preliminary data.</text>
</comment>
<dbReference type="EMBL" id="CAKOGP040002047">
    <property type="protein sequence ID" value="CAJ1960085.1"/>
    <property type="molecule type" value="Genomic_DNA"/>
</dbReference>
<reference evidence="2" key="1">
    <citation type="submission" date="2023-08" db="EMBL/GenBank/DDBJ databases">
        <authorList>
            <person name="Audoor S."/>
            <person name="Bilcke G."/>
        </authorList>
    </citation>
    <scope>NUCLEOTIDE SEQUENCE</scope>
</reference>
<gene>
    <name evidence="2" type="ORF">CYCCA115_LOCUS18500</name>
</gene>
<evidence type="ECO:0000313" key="3">
    <source>
        <dbReference type="Proteomes" id="UP001295423"/>
    </source>
</evidence>
<dbReference type="AlphaFoldDB" id="A0AAD2G2C3"/>